<organism evidence="2 3">
    <name type="scientific">Dispira parvispora</name>
    <dbReference type="NCBI Taxonomy" id="1520584"/>
    <lineage>
        <taxon>Eukaryota</taxon>
        <taxon>Fungi</taxon>
        <taxon>Fungi incertae sedis</taxon>
        <taxon>Zoopagomycota</taxon>
        <taxon>Kickxellomycotina</taxon>
        <taxon>Dimargaritomycetes</taxon>
        <taxon>Dimargaritales</taxon>
        <taxon>Dimargaritaceae</taxon>
        <taxon>Dispira</taxon>
    </lineage>
</organism>
<dbReference type="Gene3D" id="1.25.40.10">
    <property type="entry name" value="Tetratricopeptide repeat domain"/>
    <property type="match status" value="1"/>
</dbReference>
<comment type="caution">
    <text evidence="2">The sequence shown here is derived from an EMBL/GenBank/DDBJ whole genome shotgun (WGS) entry which is preliminary data.</text>
</comment>
<dbReference type="InterPro" id="IPR011990">
    <property type="entry name" value="TPR-like_helical_dom_sf"/>
</dbReference>
<dbReference type="Proteomes" id="UP001150925">
    <property type="component" value="Unassembled WGS sequence"/>
</dbReference>
<dbReference type="AlphaFoldDB" id="A0A9W8APA4"/>
<dbReference type="PANTHER" id="PTHR47936">
    <property type="entry name" value="PPR_LONG DOMAIN-CONTAINING PROTEIN"/>
    <property type="match status" value="1"/>
</dbReference>
<evidence type="ECO:0000256" key="1">
    <source>
        <dbReference type="ARBA" id="ARBA00022737"/>
    </source>
</evidence>
<dbReference type="EMBL" id="JANBPY010000946">
    <property type="protein sequence ID" value="KAJ1962567.1"/>
    <property type="molecule type" value="Genomic_DNA"/>
</dbReference>
<dbReference type="PANTHER" id="PTHR47936:SF1">
    <property type="entry name" value="PENTATRICOPEPTIDE REPEAT-CONTAINING PROTEIN GUN1, CHLOROPLASTIC"/>
    <property type="match status" value="1"/>
</dbReference>
<proteinExistence type="predicted"/>
<sequence>LLGHTLLANFANALAKGRVTEAWGRYREITSYRVVFASLTCEQIVQLFRLVNTDPTASTHTAIGDALIRSFEQLYPYEPPLAYFNEKIRFYTRLTRLISARDVLNHMWYQGIRPDSATYGWLLSVPHNRNWRWVLYLYKRMLHQYDQEKEYLPELLAQGLQPLRLDLPVYHVMYGSAIINNMKQLANYIWKEITRVHSATLEPLTWHYRVMHVYQTTGQLQAAVDLTKFLLDHGILPLNNTWLYLLRQGLASSSPDPTTLDLVWFSQDQLRVRHFTWDITLLSQLLCYYVKIRQYKLADELLHQTEAQYLALELTWTYQSTPEGSTRLPLLTLAAADETAQELYTTYLGQLVKQGLVSQADQLIKHVAMVRQHHTLKPSEQWFALVLRYYALAKLPDEVRGFWENMEAVHQISLTQDLANVLVQTSYYLGLFDLMTEAYQWLLVHSVPARKSTYLMVKYLTQQPEGIAAGLHTVDAALAVTGVVTSPTLDLLEQLTSDLVDHHPDTPHD</sequence>
<feature type="non-terminal residue" evidence="2">
    <location>
        <position position="1"/>
    </location>
</feature>
<dbReference type="OrthoDB" id="5614746at2759"/>
<reference evidence="2" key="1">
    <citation type="submission" date="2022-07" db="EMBL/GenBank/DDBJ databases">
        <title>Phylogenomic reconstructions and comparative analyses of Kickxellomycotina fungi.</title>
        <authorList>
            <person name="Reynolds N.K."/>
            <person name="Stajich J.E."/>
            <person name="Barry K."/>
            <person name="Grigoriev I.V."/>
            <person name="Crous P."/>
            <person name="Smith M.E."/>
        </authorList>
    </citation>
    <scope>NUCLEOTIDE SEQUENCE</scope>
    <source>
        <strain evidence="2">RSA 1196</strain>
    </source>
</reference>
<keyword evidence="1" id="KW-0677">Repeat</keyword>
<name>A0A9W8APA4_9FUNG</name>
<protein>
    <submittedName>
        <fullName evidence="2">Uncharacterized protein</fullName>
    </submittedName>
</protein>
<evidence type="ECO:0000313" key="2">
    <source>
        <dbReference type="EMBL" id="KAJ1962567.1"/>
    </source>
</evidence>
<keyword evidence="3" id="KW-1185">Reference proteome</keyword>
<accession>A0A9W8APA4</accession>
<evidence type="ECO:0000313" key="3">
    <source>
        <dbReference type="Proteomes" id="UP001150925"/>
    </source>
</evidence>
<gene>
    <name evidence="2" type="ORF">IWQ62_003486</name>
</gene>